<feature type="domain" description="DUF5667" evidence="2">
    <location>
        <begin position="57"/>
        <end position="167"/>
    </location>
</feature>
<feature type="transmembrane region" description="Helical" evidence="1">
    <location>
        <begin position="6"/>
        <end position="24"/>
    </location>
</feature>
<keyword evidence="1" id="KW-1133">Transmembrane helix</keyword>
<accession>A0A1G1V773</accession>
<evidence type="ECO:0000313" key="4">
    <source>
        <dbReference type="Proteomes" id="UP000178272"/>
    </source>
</evidence>
<dbReference type="Pfam" id="PF18915">
    <property type="entry name" value="DUF5667"/>
    <property type="match status" value="1"/>
</dbReference>
<evidence type="ECO:0000256" key="1">
    <source>
        <dbReference type="SAM" id="Phobius"/>
    </source>
</evidence>
<reference evidence="3 4" key="1">
    <citation type="journal article" date="2016" name="Nat. Commun.">
        <title>Thousands of microbial genomes shed light on interconnected biogeochemical processes in an aquifer system.</title>
        <authorList>
            <person name="Anantharaman K."/>
            <person name="Brown C.T."/>
            <person name="Hug L.A."/>
            <person name="Sharon I."/>
            <person name="Castelle C.J."/>
            <person name="Probst A.J."/>
            <person name="Thomas B.C."/>
            <person name="Singh A."/>
            <person name="Wilkins M.J."/>
            <person name="Karaoz U."/>
            <person name="Brodie E.L."/>
            <person name="Williams K.H."/>
            <person name="Hubbard S.S."/>
            <person name="Banfield J.F."/>
        </authorList>
    </citation>
    <scope>NUCLEOTIDE SEQUENCE [LARGE SCALE GENOMIC DNA]</scope>
</reference>
<evidence type="ECO:0000259" key="2">
    <source>
        <dbReference type="Pfam" id="PF18915"/>
    </source>
</evidence>
<protein>
    <recommendedName>
        <fullName evidence="2">DUF5667 domain-containing protein</fullName>
    </recommendedName>
</protein>
<proteinExistence type="predicted"/>
<comment type="caution">
    <text evidence="3">The sequence shown here is derived from an EMBL/GenBank/DDBJ whole genome shotgun (WGS) entry which is preliminary data.</text>
</comment>
<sequence>MLRRVIYIFGSLIFAFSILGISLLRTSTPDFIFYQSSDTYSQKGFVSPVEYYLPHHGLLPDHPFWPIKALRDKVWVQLTRDPIKRAQLLLLFADKRISMAQELLQNGKGALGVSTAVKAEQYLKESFIQYQEAEKLGMDTADFLQKLTRASLKHREMLEEFKNIAPNDAKSVIVETLNTPKTLYEDTVHELIRKEIDVPSTTTRE</sequence>
<keyword evidence="1" id="KW-0812">Transmembrane</keyword>
<organism evidence="3 4">
    <name type="scientific">Candidatus Blackburnbacteria bacterium RIFCSPHIGHO2_12_FULL_41_13b</name>
    <dbReference type="NCBI Taxonomy" id="1797517"/>
    <lineage>
        <taxon>Bacteria</taxon>
        <taxon>Candidatus Blackburniibacteriota</taxon>
    </lineage>
</organism>
<evidence type="ECO:0000313" key="3">
    <source>
        <dbReference type="EMBL" id="OGY11294.1"/>
    </source>
</evidence>
<gene>
    <name evidence="3" type="ORF">A3F61_03105</name>
</gene>
<dbReference type="InterPro" id="IPR043725">
    <property type="entry name" value="DUF5667"/>
</dbReference>
<dbReference type="EMBL" id="MHCA01000040">
    <property type="protein sequence ID" value="OGY11294.1"/>
    <property type="molecule type" value="Genomic_DNA"/>
</dbReference>
<dbReference type="AlphaFoldDB" id="A0A1G1V773"/>
<name>A0A1G1V773_9BACT</name>
<keyword evidence="1" id="KW-0472">Membrane</keyword>
<dbReference type="Proteomes" id="UP000178272">
    <property type="component" value="Unassembled WGS sequence"/>
</dbReference>